<evidence type="ECO:0000313" key="2">
    <source>
        <dbReference type="EMBL" id="VFS47890.1"/>
    </source>
</evidence>
<dbReference type="EMBL" id="CAADJA010000002">
    <property type="protein sequence ID" value="VFS47890.1"/>
    <property type="molecule type" value="Genomic_DNA"/>
</dbReference>
<dbReference type="Proteomes" id="UP000373449">
    <property type="component" value="Unassembled WGS sequence"/>
</dbReference>
<evidence type="ECO:0000313" key="4">
    <source>
        <dbReference type="Proteomes" id="UP000373449"/>
    </source>
</evidence>
<evidence type="ECO:0000313" key="3">
    <source>
        <dbReference type="Proteomes" id="UP000224974"/>
    </source>
</evidence>
<accession>A0A2C6BZM3</accession>
<reference evidence="1" key="2">
    <citation type="submission" date="2017-09" db="EMBL/GenBank/DDBJ databases">
        <title>FDA dAtabase for Regulatory Grade micrObial Sequences (FDA-ARGOS): Supporting development and validation of Infectious Disease Dx tests.</title>
        <authorList>
            <person name="Minogue T."/>
            <person name="Wolcott M."/>
            <person name="Wasieloski L."/>
            <person name="Aguilar W."/>
            <person name="Moore D."/>
            <person name="Tallon L.J."/>
            <person name="Sadzewicz L."/>
            <person name="Ott S."/>
            <person name="Zhao X."/>
            <person name="Nagaraj S."/>
            <person name="Vavikolanu K."/>
            <person name="Aluvathingal J."/>
            <person name="Nadendla S."/>
            <person name="Sichtig H."/>
        </authorList>
    </citation>
    <scope>NUCLEOTIDE SEQUENCE</scope>
    <source>
        <strain evidence="1">FDAARGOS_387</strain>
    </source>
</reference>
<evidence type="ECO:0000313" key="1">
    <source>
        <dbReference type="EMBL" id="PHI29570.1"/>
    </source>
</evidence>
<keyword evidence="3" id="KW-1185">Reference proteome</keyword>
<protein>
    <submittedName>
        <fullName evidence="1">Uncharacterized protein</fullName>
    </submittedName>
</protein>
<reference evidence="3" key="1">
    <citation type="submission" date="2017-09" db="EMBL/GenBank/DDBJ databases">
        <title>FDA dAtabase for Regulatory Grade micrObial Sequences (FDA-ARGOS): Supporting development and validation of Infectious Disease Dx tests.</title>
        <authorList>
            <person name="Minogue T."/>
            <person name="Wolcott M."/>
            <person name="Wasieloski L."/>
            <person name="Aguilar W."/>
            <person name="Moore D."/>
            <person name="Tallon L."/>
            <person name="Sadzewicz L."/>
            <person name="Ott S."/>
            <person name="Zhao X."/>
            <person name="Nagaraj S."/>
            <person name="Vavikolanu K."/>
            <person name="Aluvathingal J."/>
            <person name="Nadendla S."/>
            <person name="Sichtig H."/>
        </authorList>
    </citation>
    <scope>NUCLEOTIDE SEQUENCE [LARGE SCALE GENOMIC DNA]</scope>
    <source>
        <strain evidence="3">FDAARGOS_387</strain>
    </source>
</reference>
<proteinExistence type="predicted"/>
<sequence>MRDIYWKDIQHVDGSVAGLMLNVSSPPDIRPSIQIISGNNGRIKLVNGDNTLLWATPALGYEGIWVINPQRQTNTELPVIPPITSEDIQFRIHLAEEEKLKSWCRFFADRAAQSDSTFLYSGHWLLTALYPHPTEQYRARDRLHHNPIDQWIFKDRGPTDSHFPRWAIYGAGLLDTFSHRAVQWVDWWDWNGGVIALHPVDEYSGRLKWWRKKAREGTLPPVFVWYLRCFDAYLIMDGHYRLRAAMLEHIAAEFIVISSVNELHYAMDQERQKQIVDSLFSPRPKHKSIPVEHLNQVVMAAFDDRPILMPVTKSRAILADESVWINEVTQYLAESGQDDDIQAIIERRG</sequence>
<name>A0A2C6BZM3_9GAMM</name>
<reference evidence="2 4" key="3">
    <citation type="submission" date="2019-03" db="EMBL/GenBank/DDBJ databases">
        <authorList>
            <consortium name="Pathogen Informatics"/>
        </authorList>
    </citation>
    <scope>NUCLEOTIDE SEQUENCE [LARGE SCALE GENOMIC DNA]</scope>
    <source>
        <strain evidence="2 4">NCTC12282</strain>
    </source>
</reference>
<organism evidence="1 3">
    <name type="scientific">Budvicia aquatica</name>
    <dbReference type="NCBI Taxonomy" id="82979"/>
    <lineage>
        <taxon>Bacteria</taxon>
        <taxon>Pseudomonadati</taxon>
        <taxon>Pseudomonadota</taxon>
        <taxon>Gammaproteobacteria</taxon>
        <taxon>Enterobacterales</taxon>
        <taxon>Budviciaceae</taxon>
        <taxon>Budvicia</taxon>
    </lineage>
</organism>
<dbReference type="AlphaFoldDB" id="A0A2C6BZM3"/>
<dbReference type="Proteomes" id="UP000224974">
    <property type="component" value="Unassembled WGS sequence"/>
</dbReference>
<dbReference type="EMBL" id="PDDX01000001">
    <property type="protein sequence ID" value="PHI29570.1"/>
    <property type="molecule type" value="Genomic_DNA"/>
</dbReference>
<gene>
    <name evidence="1" type="ORF">CRN84_09625</name>
    <name evidence="2" type="ORF">NCTC12282_02833</name>
</gene>
<dbReference type="RefSeq" id="WP_029093073.1">
    <property type="nucleotide sequence ID" value="NZ_CAADJA010000002.1"/>
</dbReference>
<dbReference type="OrthoDB" id="1490466at2"/>